<dbReference type="AlphaFoldDB" id="A0A8J7S7P6"/>
<organism evidence="1 2">
    <name type="scientific">Natronogracilivirga saccharolytica</name>
    <dbReference type="NCBI Taxonomy" id="2812953"/>
    <lineage>
        <taxon>Bacteria</taxon>
        <taxon>Pseudomonadati</taxon>
        <taxon>Balneolota</taxon>
        <taxon>Balneolia</taxon>
        <taxon>Balneolales</taxon>
        <taxon>Cyclonatronaceae</taxon>
        <taxon>Natronogracilivirga</taxon>
    </lineage>
</organism>
<dbReference type="CDD" id="cd00090">
    <property type="entry name" value="HTH_ARSR"/>
    <property type="match status" value="1"/>
</dbReference>
<name>A0A8J7S7P6_9BACT</name>
<comment type="caution">
    <text evidence="1">The sequence shown here is derived from an EMBL/GenBank/DDBJ whole genome shotgun (WGS) entry which is preliminary data.</text>
</comment>
<gene>
    <name evidence="1" type="ORF">NATSA_03220</name>
</gene>
<dbReference type="GO" id="GO:0006355">
    <property type="term" value="P:regulation of DNA-templated transcription"/>
    <property type="evidence" value="ECO:0007669"/>
    <property type="project" value="UniProtKB-ARBA"/>
</dbReference>
<dbReference type="RefSeq" id="WP_210510357.1">
    <property type="nucleotide sequence ID" value="NZ_JAFIDN010000002.1"/>
</dbReference>
<dbReference type="InterPro" id="IPR036388">
    <property type="entry name" value="WH-like_DNA-bd_sf"/>
</dbReference>
<dbReference type="InterPro" id="IPR036390">
    <property type="entry name" value="WH_DNA-bd_sf"/>
</dbReference>
<accession>A0A8J7S7P6</accession>
<dbReference type="InterPro" id="IPR011991">
    <property type="entry name" value="ArsR-like_HTH"/>
</dbReference>
<dbReference type="SUPFAM" id="SSF46785">
    <property type="entry name" value="Winged helix' DNA-binding domain"/>
    <property type="match status" value="1"/>
</dbReference>
<keyword evidence="2" id="KW-1185">Reference proteome</keyword>
<protein>
    <submittedName>
        <fullName evidence="1">Winged helix-turn-helix transcriptional regulator</fullName>
    </submittedName>
</protein>
<proteinExistence type="predicted"/>
<dbReference type="Gene3D" id="1.10.10.10">
    <property type="entry name" value="Winged helix-like DNA-binding domain superfamily/Winged helix DNA-binding domain"/>
    <property type="match status" value="1"/>
</dbReference>
<dbReference type="Pfam" id="PF13412">
    <property type="entry name" value="HTH_24"/>
    <property type="match status" value="1"/>
</dbReference>
<dbReference type="Proteomes" id="UP000673975">
    <property type="component" value="Unassembled WGS sequence"/>
</dbReference>
<reference evidence="1" key="1">
    <citation type="submission" date="2021-02" db="EMBL/GenBank/DDBJ databases">
        <title>Natronogracilivirga saccharolytica gen. nov. sp. nov. a new anaerobic, haloalkiliphilic carbohydrate-fermenting bacterium from soda lake and proposing of Cyclonatronumiaceae fam. nov. in the phylum Balneolaeota.</title>
        <authorList>
            <person name="Zhilina T.N."/>
            <person name="Sorokin D.Y."/>
            <person name="Zavarzina D.G."/>
            <person name="Toshchakov S.V."/>
            <person name="Kublanov I.V."/>
        </authorList>
    </citation>
    <scope>NUCLEOTIDE SEQUENCE</scope>
    <source>
        <strain evidence="1">Z-1702</strain>
    </source>
</reference>
<sequence length="214" mass="24765">MENNSKLHILETIKRKGCIGLNRLVDETGLAKTTLREHLTQLERDGLVEREYRRAGPGRPGLRYGLTLAGHRRFPSEERELLGDLLHFLKSEDQEELLRSFFRRFWSKRVDRARQRMNEAATENGGSPDKQLSALCSVLEQEGFMPECMDDKQQGAYVIKECNCPFQSVIGETQLPCELEIEFYRKLFDGEVTRTSYIPDGDYSCSYHIDRPDN</sequence>
<dbReference type="EMBL" id="JAFIDN010000002">
    <property type="protein sequence ID" value="MBP3191666.1"/>
    <property type="molecule type" value="Genomic_DNA"/>
</dbReference>
<evidence type="ECO:0000313" key="1">
    <source>
        <dbReference type="EMBL" id="MBP3191666.1"/>
    </source>
</evidence>
<evidence type="ECO:0000313" key="2">
    <source>
        <dbReference type="Proteomes" id="UP000673975"/>
    </source>
</evidence>